<dbReference type="InterPro" id="IPR015422">
    <property type="entry name" value="PyrdxlP-dep_Trfase_small"/>
</dbReference>
<dbReference type="InterPro" id="IPR049704">
    <property type="entry name" value="Aminotrans_3_PPA_site"/>
</dbReference>
<dbReference type="Pfam" id="PF00202">
    <property type="entry name" value="Aminotran_3"/>
    <property type="match status" value="2"/>
</dbReference>
<sequence>MCKLEPRDCGCPESERSAMELYSKAETLELRRKHIGPSCKVFFAKDPIKIVRARGQYMFDENGEKYLDCINNVAHVGHSHPDVIKAAVKQMELLNTNSRFLHDNLVQYAQRLTATLPEQLSVCYFVNSGSEANDLALRLARHYSGHQDVITLDHAYHGHVTSLIDISPYKFNQLGKDSKKEFVHVAPSPDTYRGKYREDHPDPASAYADDVRKIIEEAEKNGRKEDCIAHLDPADDQGGLHTKNSVGGSQLNSRFGLYLQRDLGEKEKHNAEEKKCKLHVPVLSELLILIHDRIDIAAFIAESMQSCGGQIIPPAGYFQKVAESVHKAGGVFIADEVQVGFGRVGKCFWGFQLQGEDFVPDIVTMGKPIGNGHPMSCVVTTREVAEAFGASGLEYFNTFGGNPVSCAIGLAVLDVIEKEDLQGNATRVGNYLTQLLKEQKEKHPLVGDVRLKEQKILLSADGPYRNILKFKPPMCFSMEDAKFVVNQIDELLTDLEEATVIKTRNGLPTSVQCKRKVPADESSHSECISHINGNACRQENVFCAESHTVSCKRIRT</sequence>
<dbReference type="InterPro" id="IPR015424">
    <property type="entry name" value="PyrdxlP-dep_Trfase"/>
</dbReference>
<comment type="subunit">
    <text evidence="4">Homotetramer.</text>
</comment>
<keyword evidence="5" id="KW-0663">Pyridoxal phosphate</keyword>
<dbReference type="EMBL" id="JAIPUX010005290">
    <property type="protein sequence ID" value="KAH0615912.1"/>
    <property type="molecule type" value="Genomic_DNA"/>
</dbReference>
<evidence type="ECO:0000256" key="8">
    <source>
        <dbReference type="ARBA" id="ARBA00037113"/>
    </source>
</evidence>
<comment type="subcellular location">
    <subcellularLocation>
        <location evidence="2">Mitochondrion</location>
    </subcellularLocation>
</comment>
<dbReference type="Gene3D" id="3.90.1150.10">
    <property type="entry name" value="Aspartate Aminotransferase, domain 1"/>
    <property type="match status" value="3"/>
</dbReference>
<dbReference type="CDD" id="cd00610">
    <property type="entry name" value="OAT_like"/>
    <property type="match status" value="1"/>
</dbReference>
<dbReference type="PANTHER" id="PTHR45688">
    <property type="match status" value="1"/>
</dbReference>
<evidence type="ECO:0000256" key="9">
    <source>
        <dbReference type="ARBA" id="ARBA00039127"/>
    </source>
</evidence>
<evidence type="ECO:0000256" key="11">
    <source>
        <dbReference type="ARBA" id="ARBA00041584"/>
    </source>
</evidence>
<organism evidence="13 14">
    <name type="scientific">Phrynosoma platyrhinos</name>
    <name type="common">Desert horned lizard</name>
    <dbReference type="NCBI Taxonomy" id="52577"/>
    <lineage>
        <taxon>Eukaryota</taxon>
        <taxon>Metazoa</taxon>
        <taxon>Chordata</taxon>
        <taxon>Craniata</taxon>
        <taxon>Vertebrata</taxon>
        <taxon>Euteleostomi</taxon>
        <taxon>Lepidosauria</taxon>
        <taxon>Squamata</taxon>
        <taxon>Bifurcata</taxon>
        <taxon>Unidentata</taxon>
        <taxon>Episquamata</taxon>
        <taxon>Toxicofera</taxon>
        <taxon>Iguania</taxon>
        <taxon>Phrynosomatidae</taxon>
        <taxon>Phrynosomatinae</taxon>
        <taxon>Phrynosoma</taxon>
    </lineage>
</organism>
<dbReference type="InterPro" id="IPR015421">
    <property type="entry name" value="PyrdxlP-dep_Trfase_major"/>
</dbReference>
<gene>
    <name evidence="13" type="ORF">JD844_026546</name>
</gene>
<evidence type="ECO:0000256" key="5">
    <source>
        <dbReference type="ARBA" id="ARBA00022898"/>
    </source>
</evidence>
<name>A0ABQ7SF13_PHRPL</name>
<evidence type="ECO:0000256" key="10">
    <source>
        <dbReference type="ARBA" id="ARBA00040022"/>
    </source>
</evidence>
<protein>
    <recommendedName>
        <fullName evidence="10">Ethanolamine-phosphate phospho-lyase</fullName>
        <ecNumber evidence="9">4.2.3.2</ecNumber>
    </recommendedName>
    <alternativeName>
        <fullName evidence="11">Alanine--glyoxylate aminotransferase 2-like 1</fullName>
    </alternativeName>
</protein>
<comment type="catalytic activity">
    <reaction evidence="12">
        <text>phosphoethanolamine + H2O = acetaldehyde + NH4(+) + phosphate</text>
        <dbReference type="Rhea" id="RHEA:17889"/>
        <dbReference type="ChEBI" id="CHEBI:15343"/>
        <dbReference type="ChEBI" id="CHEBI:15377"/>
        <dbReference type="ChEBI" id="CHEBI:28938"/>
        <dbReference type="ChEBI" id="CHEBI:43474"/>
        <dbReference type="ChEBI" id="CHEBI:58190"/>
        <dbReference type="EC" id="4.2.3.2"/>
    </reaction>
</comment>
<dbReference type="SUPFAM" id="SSF53383">
    <property type="entry name" value="PLP-dependent transferases"/>
    <property type="match status" value="1"/>
</dbReference>
<reference evidence="13 14" key="1">
    <citation type="journal article" date="2022" name="Gigascience">
        <title>A chromosome-level genome assembly and annotation of the desert horned lizard, Phrynosoma platyrhinos, provides insight into chromosomal rearrangements among reptiles.</title>
        <authorList>
            <person name="Koochekian N."/>
            <person name="Ascanio A."/>
            <person name="Farleigh K."/>
            <person name="Card D.C."/>
            <person name="Schield D.R."/>
            <person name="Castoe T.A."/>
            <person name="Jezkova T."/>
        </authorList>
    </citation>
    <scope>NUCLEOTIDE SEQUENCE [LARGE SCALE GENOMIC DNA]</scope>
    <source>
        <strain evidence="13">NK-2021</strain>
    </source>
</reference>
<evidence type="ECO:0000256" key="4">
    <source>
        <dbReference type="ARBA" id="ARBA00011881"/>
    </source>
</evidence>
<comment type="caution">
    <text evidence="13">The sequence shown here is derived from an EMBL/GenBank/DDBJ whole genome shotgun (WGS) entry which is preliminary data.</text>
</comment>
<accession>A0ABQ7SF13</accession>
<dbReference type="Gene3D" id="3.40.640.10">
    <property type="entry name" value="Type I PLP-dependent aspartate aminotransferase-like (Major domain)"/>
    <property type="match status" value="2"/>
</dbReference>
<comment type="cofactor">
    <cofactor evidence="1">
        <name>pyridoxal 5'-phosphate</name>
        <dbReference type="ChEBI" id="CHEBI:597326"/>
    </cofactor>
</comment>
<keyword evidence="7" id="KW-0456">Lyase</keyword>
<evidence type="ECO:0000313" key="13">
    <source>
        <dbReference type="EMBL" id="KAH0615912.1"/>
    </source>
</evidence>
<keyword evidence="6" id="KW-0496">Mitochondrion</keyword>
<comment type="function">
    <text evidence="8">Catalyzes the pyridoxal-phosphate-dependent breakdown of phosphoethanolamine, converting it to ammonia, inorganic phosphate and acetaldehyde.</text>
</comment>
<evidence type="ECO:0000256" key="12">
    <source>
        <dbReference type="ARBA" id="ARBA00047688"/>
    </source>
</evidence>
<evidence type="ECO:0000256" key="7">
    <source>
        <dbReference type="ARBA" id="ARBA00023239"/>
    </source>
</evidence>
<dbReference type="Proteomes" id="UP000826234">
    <property type="component" value="Unassembled WGS sequence"/>
</dbReference>
<dbReference type="EC" id="4.2.3.2" evidence="9"/>
<evidence type="ECO:0000256" key="1">
    <source>
        <dbReference type="ARBA" id="ARBA00001933"/>
    </source>
</evidence>
<evidence type="ECO:0000256" key="6">
    <source>
        <dbReference type="ARBA" id="ARBA00023128"/>
    </source>
</evidence>
<comment type="similarity">
    <text evidence="3">Belongs to the class-III pyridoxal-phosphate-dependent aminotransferase family.</text>
</comment>
<evidence type="ECO:0000256" key="2">
    <source>
        <dbReference type="ARBA" id="ARBA00004173"/>
    </source>
</evidence>
<evidence type="ECO:0000256" key="3">
    <source>
        <dbReference type="ARBA" id="ARBA00008954"/>
    </source>
</evidence>
<keyword evidence="14" id="KW-1185">Reference proteome</keyword>
<dbReference type="PANTHER" id="PTHR45688:SF1">
    <property type="entry name" value="ETHANOLAMINE-PHOSPHATE PHOSPHO-LYASE"/>
    <property type="match status" value="1"/>
</dbReference>
<dbReference type="PROSITE" id="PS00600">
    <property type="entry name" value="AA_TRANSFER_CLASS_3"/>
    <property type="match status" value="1"/>
</dbReference>
<evidence type="ECO:0000313" key="14">
    <source>
        <dbReference type="Proteomes" id="UP000826234"/>
    </source>
</evidence>
<proteinExistence type="inferred from homology"/>
<dbReference type="InterPro" id="IPR005814">
    <property type="entry name" value="Aminotrans_3"/>
</dbReference>